<dbReference type="SUPFAM" id="SSF144010">
    <property type="entry name" value="CofE-like"/>
    <property type="match status" value="1"/>
</dbReference>
<dbReference type="GO" id="GO:0055086">
    <property type="term" value="P:nucleobase-containing small molecule metabolic process"/>
    <property type="evidence" value="ECO:0007669"/>
    <property type="project" value="UniProtKB-ARBA"/>
</dbReference>
<evidence type="ECO:0000256" key="15">
    <source>
        <dbReference type="ARBA" id="ARBA00049558"/>
    </source>
</evidence>
<dbReference type="GeneID" id="4461924"/>
<keyword evidence="20" id="KW-1185">Reference proteome</keyword>
<feature type="domain" description="CMP/dCMP-type deaminase" evidence="18">
    <location>
        <begin position="257"/>
        <end position="382"/>
    </location>
</feature>
<organism evidence="19 20">
    <name type="scientific">Methanothrix thermoacetophila (strain DSM 6194 / JCM 14653 / NBRC 101360 / PT)</name>
    <name type="common">Methanosaeta thermophila</name>
    <dbReference type="NCBI Taxonomy" id="349307"/>
    <lineage>
        <taxon>Archaea</taxon>
        <taxon>Methanobacteriati</taxon>
        <taxon>Methanobacteriota</taxon>
        <taxon>Stenosarchaea group</taxon>
        <taxon>Methanomicrobia</taxon>
        <taxon>Methanotrichales</taxon>
        <taxon>Methanotrichaceae</taxon>
        <taxon>Methanothrix</taxon>
    </lineage>
</organism>
<dbReference type="EMBL" id="CP000477">
    <property type="protein sequence ID" value="ABK15243.1"/>
    <property type="molecule type" value="Genomic_DNA"/>
</dbReference>
<accession>A0B969</accession>
<evidence type="ECO:0000256" key="4">
    <source>
        <dbReference type="ARBA" id="ARBA00012783"/>
    </source>
</evidence>
<keyword evidence="5" id="KW-0436">Ligase</keyword>
<keyword evidence="13" id="KW-0464">Manganese</keyword>
<evidence type="ECO:0000259" key="18">
    <source>
        <dbReference type="PROSITE" id="PS51747"/>
    </source>
</evidence>
<keyword evidence="8 19" id="KW-0378">Hydrolase</keyword>
<dbReference type="InterPro" id="IPR016193">
    <property type="entry name" value="Cytidine_deaminase-like"/>
</dbReference>
<dbReference type="InterPro" id="IPR016192">
    <property type="entry name" value="APOBEC/CMP_deaminase_Zn-bd"/>
</dbReference>
<dbReference type="InterPro" id="IPR006262">
    <property type="entry name" value="Cyt_deam_tetra"/>
</dbReference>
<dbReference type="GO" id="GO:0005525">
    <property type="term" value="F:GTP binding"/>
    <property type="evidence" value="ECO:0007669"/>
    <property type="project" value="UniProtKB-KW"/>
</dbReference>
<keyword evidence="7" id="KW-0547">Nucleotide-binding</keyword>
<dbReference type="PANTHER" id="PTHR47917:SF2">
    <property type="entry name" value="COENZYME F420:L-GLUTAMATE LIGASE-LIKE DOMAIN-CONTAINING PROTEIN"/>
    <property type="match status" value="1"/>
</dbReference>
<evidence type="ECO:0000256" key="10">
    <source>
        <dbReference type="ARBA" id="ARBA00022842"/>
    </source>
</evidence>
<dbReference type="AlphaFoldDB" id="A0B969"/>
<dbReference type="EC" id="3.5.4.5" evidence="4"/>
<sequence>MLEIFGIKTGLLKPGEDHVEALRRGLAEAGIRLRDKDVIVVSESFVATGEGRVVSLKDITPSARAIALASRYEKDPAEMELILRESDEILGGIPGVVLTLKDGFLYPNAGVDHSNAPPGYVVLLPSDPKRAASRIRTELSNGVRIGVIIGDSRTHPLRLGCVGVALACDGIIPVEDARGRRDLYGKPLRITVKAVADNLVSAAQLVMGEGDEGIPAVVIRGAPVELSDSGPAAIPNIPPHECMYIGVLRSIPRPYTGEYDDLIKSAIDARDQAYAPYSKFRVGAAVLCGSGKIYKGANVENASSGAGICAERVAMATAVAAGEREFVALAVAGELSKPITPCGICRQMMIEFGDMDVVMVGSNGDALMVRASELLPDAFTLSCRSGCP</sequence>
<evidence type="ECO:0000256" key="2">
    <source>
        <dbReference type="ARBA" id="ARBA00003949"/>
    </source>
</evidence>
<dbReference type="InterPro" id="IPR002125">
    <property type="entry name" value="CMP_dCMP_dom"/>
</dbReference>
<dbReference type="SUPFAM" id="SSF53927">
    <property type="entry name" value="Cytidine deaminase-like"/>
    <property type="match status" value="1"/>
</dbReference>
<dbReference type="Gene3D" id="3.30.1330.100">
    <property type="entry name" value="CofE-like"/>
    <property type="match status" value="1"/>
</dbReference>
<keyword evidence="6 17" id="KW-0479">Metal-binding</keyword>
<keyword evidence="11" id="KW-0630">Potassium</keyword>
<evidence type="ECO:0000256" key="5">
    <source>
        <dbReference type="ARBA" id="ARBA00022598"/>
    </source>
</evidence>
<dbReference type="GO" id="GO:0004126">
    <property type="term" value="F:cytidine deaminase activity"/>
    <property type="evidence" value="ECO:0007669"/>
    <property type="project" value="UniProtKB-EC"/>
</dbReference>
<comment type="catalytic activity">
    <reaction evidence="15">
        <text>cytidine + H2O + H(+) = uridine + NH4(+)</text>
        <dbReference type="Rhea" id="RHEA:16069"/>
        <dbReference type="ChEBI" id="CHEBI:15377"/>
        <dbReference type="ChEBI" id="CHEBI:15378"/>
        <dbReference type="ChEBI" id="CHEBI:16704"/>
        <dbReference type="ChEBI" id="CHEBI:17562"/>
        <dbReference type="ChEBI" id="CHEBI:28938"/>
        <dbReference type="EC" id="3.5.4.5"/>
    </reaction>
</comment>
<dbReference type="PANTHER" id="PTHR47917">
    <property type="match status" value="1"/>
</dbReference>
<evidence type="ECO:0000313" key="19">
    <source>
        <dbReference type="EMBL" id="ABK15243.1"/>
    </source>
</evidence>
<dbReference type="GO" id="GO:0072527">
    <property type="term" value="P:pyrimidine-containing compound metabolic process"/>
    <property type="evidence" value="ECO:0007669"/>
    <property type="project" value="UniProtKB-ARBA"/>
</dbReference>
<evidence type="ECO:0000256" key="7">
    <source>
        <dbReference type="ARBA" id="ARBA00022741"/>
    </source>
</evidence>
<name>A0B969_METTP</name>
<dbReference type="KEGG" id="mtp:Mthe_1469"/>
<dbReference type="Pfam" id="PF01996">
    <property type="entry name" value="F420_ligase"/>
    <property type="match status" value="1"/>
</dbReference>
<dbReference type="Pfam" id="PF00383">
    <property type="entry name" value="dCMP_cyt_deam_1"/>
    <property type="match status" value="1"/>
</dbReference>
<gene>
    <name evidence="19" type="ordered locus">Mthe_1469</name>
</gene>
<dbReference type="NCBIfam" id="TIGR01916">
    <property type="entry name" value="F420_cofE"/>
    <property type="match status" value="1"/>
</dbReference>
<dbReference type="OrthoDB" id="11383at2157"/>
<evidence type="ECO:0000256" key="17">
    <source>
        <dbReference type="PIRSR" id="PIRSR606262-3"/>
    </source>
</evidence>
<dbReference type="Proteomes" id="UP000000674">
    <property type="component" value="Chromosome"/>
</dbReference>
<evidence type="ECO:0000256" key="8">
    <source>
        <dbReference type="ARBA" id="ARBA00022801"/>
    </source>
</evidence>
<keyword evidence="9 17" id="KW-0862">Zinc</keyword>
<evidence type="ECO:0000256" key="12">
    <source>
        <dbReference type="ARBA" id="ARBA00023134"/>
    </source>
</evidence>
<evidence type="ECO:0000256" key="3">
    <source>
        <dbReference type="ARBA" id="ARBA00006576"/>
    </source>
</evidence>
<keyword evidence="10" id="KW-0460">Magnesium</keyword>
<feature type="active site" description="Proton donor" evidence="16">
    <location>
        <position position="311"/>
    </location>
</feature>
<evidence type="ECO:0000313" key="20">
    <source>
        <dbReference type="Proteomes" id="UP000000674"/>
    </source>
</evidence>
<dbReference type="RefSeq" id="WP_011696635.1">
    <property type="nucleotide sequence ID" value="NC_008553.1"/>
</dbReference>
<feature type="binding site" evidence="17">
    <location>
        <position position="345"/>
    </location>
    <ligand>
        <name>Zn(2+)</name>
        <dbReference type="ChEBI" id="CHEBI:29105"/>
        <note>catalytic</note>
    </ligand>
</feature>
<evidence type="ECO:0000256" key="16">
    <source>
        <dbReference type="PIRSR" id="PIRSR606262-1"/>
    </source>
</evidence>
<evidence type="ECO:0000256" key="13">
    <source>
        <dbReference type="ARBA" id="ARBA00023211"/>
    </source>
</evidence>
<feature type="binding site" evidence="17">
    <location>
        <position position="309"/>
    </location>
    <ligand>
        <name>Zn(2+)</name>
        <dbReference type="ChEBI" id="CHEBI:29105"/>
        <note>catalytic</note>
    </ligand>
</feature>
<dbReference type="CDD" id="cd01283">
    <property type="entry name" value="cytidine_deaminase"/>
    <property type="match status" value="1"/>
</dbReference>
<evidence type="ECO:0000256" key="14">
    <source>
        <dbReference type="ARBA" id="ARBA00032005"/>
    </source>
</evidence>
<dbReference type="STRING" id="349307.Mthe_1469"/>
<proteinExistence type="inferred from homology"/>
<dbReference type="InterPro" id="IPR002847">
    <property type="entry name" value="F420-0_gamma-glut_ligase-dom"/>
</dbReference>
<comment type="cofactor">
    <cofactor evidence="1 17">
        <name>Zn(2+)</name>
        <dbReference type="ChEBI" id="CHEBI:29105"/>
    </cofactor>
</comment>
<evidence type="ECO:0000256" key="6">
    <source>
        <dbReference type="ARBA" id="ARBA00022723"/>
    </source>
</evidence>
<evidence type="ECO:0000256" key="9">
    <source>
        <dbReference type="ARBA" id="ARBA00022833"/>
    </source>
</evidence>
<protein>
    <recommendedName>
        <fullName evidence="4">cytidine deaminase</fullName>
        <ecNumber evidence="4">3.5.4.5</ecNumber>
    </recommendedName>
    <alternativeName>
        <fullName evidence="14">Cytidine aminohydrolase</fullName>
    </alternativeName>
</protein>
<dbReference type="PROSITE" id="PS51747">
    <property type="entry name" value="CYT_DCMP_DEAMINASES_2"/>
    <property type="match status" value="1"/>
</dbReference>
<dbReference type="Gene3D" id="3.40.140.10">
    <property type="entry name" value="Cytidine Deaminase, domain 2"/>
    <property type="match status" value="1"/>
</dbReference>
<dbReference type="InterPro" id="IPR008225">
    <property type="entry name" value="F420-0_g-glutamyl_ligase"/>
</dbReference>
<evidence type="ECO:0000256" key="11">
    <source>
        <dbReference type="ARBA" id="ARBA00022958"/>
    </source>
</evidence>
<keyword evidence="12" id="KW-0342">GTP-binding</keyword>
<dbReference type="GO" id="GO:0052618">
    <property type="term" value="F:coenzyme F420-0:L-glutamate ligase activity"/>
    <property type="evidence" value="ECO:0007669"/>
    <property type="project" value="TreeGrafter"/>
</dbReference>
<dbReference type="HOGENOM" id="CLU_718886_0_0_2"/>
<feature type="binding site" evidence="17">
    <location>
        <position position="342"/>
    </location>
    <ligand>
        <name>Zn(2+)</name>
        <dbReference type="ChEBI" id="CHEBI:29105"/>
        <note>catalytic</note>
    </ligand>
</feature>
<dbReference type="PROSITE" id="PS00903">
    <property type="entry name" value="CYT_DCMP_DEAMINASES_1"/>
    <property type="match status" value="1"/>
</dbReference>
<dbReference type="Gene3D" id="3.90.1660.10">
    <property type="entry name" value="CofE-like domain"/>
    <property type="match status" value="1"/>
</dbReference>
<dbReference type="NCBIfam" id="TIGR01354">
    <property type="entry name" value="cyt_deam_tetra"/>
    <property type="match status" value="1"/>
</dbReference>
<comment type="similarity">
    <text evidence="3">Belongs to the cytidine and deoxycytidylate deaminase family.</text>
</comment>
<comment type="function">
    <text evidence="2">This enzyme scavenges exogenous and endogenous cytidine and 2'-deoxycytidine for UMP synthesis.</text>
</comment>
<dbReference type="FunFam" id="3.40.140.10:FF:000008">
    <property type="entry name" value="Cytidine deaminase"/>
    <property type="match status" value="1"/>
</dbReference>
<evidence type="ECO:0000256" key="1">
    <source>
        <dbReference type="ARBA" id="ARBA00001947"/>
    </source>
</evidence>
<reference evidence="19 20" key="1">
    <citation type="submission" date="2006-10" db="EMBL/GenBank/DDBJ databases">
        <title>Complete sequence of Methanosaeta thermophila PT.</title>
        <authorList>
            <consortium name="US DOE Joint Genome Institute"/>
            <person name="Copeland A."/>
            <person name="Lucas S."/>
            <person name="Lapidus A."/>
            <person name="Barry K."/>
            <person name="Detter J.C."/>
            <person name="Glavina del Rio T."/>
            <person name="Hammon N."/>
            <person name="Israni S."/>
            <person name="Pitluck S."/>
            <person name="Chain P."/>
            <person name="Malfatti S."/>
            <person name="Shin M."/>
            <person name="Vergez L."/>
            <person name="Schmutz J."/>
            <person name="Larimer F."/>
            <person name="Land M."/>
            <person name="Hauser L."/>
            <person name="Kyrpides N."/>
            <person name="Kim E."/>
            <person name="Smith K.S."/>
            <person name="Ingram-Smith C."/>
            <person name="Richardson P."/>
        </authorList>
    </citation>
    <scope>NUCLEOTIDE SEQUENCE [LARGE SCALE GENOMIC DNA]</scope>
    <source>
        <strain evidence="20">DSM 6194 / JCM 14653 / NBRC 101360 / PT</strain>
    </source>
</reference>
<dbReference type="GO" id="GO:0008270">
    <property type="term" value="F:zinc ion binding"/>
    <property type="evidence" value="ECO:0007669"/>
    <property type="project" value="InterPro"/>
</dbReference>
<dbReference type="NCBIfam" id="NF004064">
    <property type="entry name" value="PRK05578.1"/>
    <property type="match status" value="1"/>
</dbReference>